<evidence type="ECO:0000256" key="10">
    <source>
        <dbReference type="ARBA" id="ARBA00023201"/>
    </source>
</evidence>
<accession>A0ABD0Z487</accession>
<reference evidence="13 14" key="1">
    <citation type="submission" date="2024-07" db="EMBL/GenBank/DDBJ databases">
        <title>Chromosome-level genome assembly of the water stick insect Ranatra chinensis (Heteroptera: Nepidae).</title>
        <authorList>
            <person name="Liu X."/>
        </authorList>
    </citation>
    <scope>NUCLEOTIDE SEQUENCE [LARGE SCALE GENOMIC DNA]</scope>
    <source>
        <strain evidence="13">Cailab_2021Rc</strain>
        <tissue evidence="13">Muscle</tissue>
    </source>
</reference>
<keyword evidence="4 12" id="KW-0894">Sodium channel</keyword>
<evidence type="ECO:0000256" key="5">
    <source>
        <dbReference type="ARBA" id="ARBA00022692"/>
    </source>
</evidence>
<keyword evidence="5 12" id="KW-0812">Transmembrane</keyword>
<dbReference type="AlphaFoldDB" id="A0ABD0Z487"/>
<dbReference type="EMBL" id="JBFDAA010000002">
    <property type="protein sequence ID" value="KAL1139332.1"/>
    <property type="molecule type" value="Genomic_DNA"/>
</dbReference>
<proteinExistence type="inferred from homology"/>
<dbReference type="Proteomes" id="UP001558652">
    <property type="component" value="Unassembled WGS sequence"/>
</dbReference>
<comment type="similarity">
    <text evidence="2 12">Belongs to the amiloride-sensitive sodium channel (TC 1.A.6) family.</text>
</comment>
<evidence type="ECO:0000256" key="11">
    <source>
        <dbReference type="ARBA" id="ARBA00023303"/>
    </source>
</evidence>
<keyword evidence="8 12" id="KW-0406">Ion transport</keyword>
<evidence type="ECO:0000313" key="13">
    <source>
        <dbReference type="EMBL" id="KAL1139332.1"/>
    </source>
</evidence>
<dbReference type="GO" id="GO:0005272">
    <property type="term" value="F:sodium channel activity"/>
    <property type="evidence" value="ECO:0007669"/>
    <property type="project" value="UniProtKB-KW"/>
</dbReference>
<dbReference type="InterPro" id="IPR001873">
    <property type="entry name" value="ENaC"/>
</dbReference>
<evidence type="ECO:0000256" key="6">
    <source>
        <dbReference type="ARBA" id="ARBA00022989"/>
    </source>
</evidence>
<evidence type="ECO:0000256" key="7">
    <source>
        <dbReference type="ARBA" id="ARBA00023053"/>
    </source>
</evidence>
<comment type="caution">
    <text evidence="13">The sequence shown here is derived from an EMBL/GenBank/DDBJ whole genome shotgun (WGS) entry which is preliminary data.</text>
</comment>
<keyword evidence="11 12" id="KW-0407">Ion channel</keyword>
<keyword evidence="3 12" id="KW-0813">Transport</keyword>
<evidence type="ECO:0000256" key="9">
    <source>
        <dbReference type="ARBA" id="ARBA00023136"/>
    </source>
</evidence>
<dbReference type="GO" id="GO:0016020">
    <property type="term" value="C:membrane"/>
    <property type="evidence" value="ECO:0007669"/>
    <property type="project" value="UniProtKB-SubCell"/>
</dbReference>
<sequence>MLYEDHKQHTTERMPGYSPGQFVFSAKFTSPPATDFTERDCTEFLTTSDLSPAALFQLHRRSRSIVSPYGQHARPSEKFEVSFFSKDAILDFKVTRRVQQCLRIVDLISSALEKKEYCGGVFLDVAQAFDRSVTANKLRVFMHDPRDIGFMSAISQGVLRPGKRLEVVYSSREVVAAASAERLTEQGRACRMQPDATYSKSICMASCNATAQARICNCTHHLLPRQGDLSVDFMDEGLLINAKCRKKYGGVFQLHNARHRSACVTQDLLVSFGWDIVTQTPYFPELAP</sequence>
<evidence type="ECO:0000256" key="8">
    <source>
        <dbReference type="ARBA" id="ARBA00023065"/>
    </source>
</evidence>
<evidence type="ECO:0000256" key="12">
    <source>
        <dbReference type="RuleBase" id="RU000679"/>
    </source>
</evidence>
<evidence type="ECO:0000256" key="4">
    <source>
        <dbReference type="ARBA" id="ARBA00022461"/>
    </source>
</evidence>
<keyword evidence="7" id="KW-0915">Sodium</keyword>
<keyword evidence="6" id="KW-1133">Transmembrane helix</keyword>
<protein>
    <submittedName>
        <fullName evidence="13">Uncharacterized protein</fullName>
    </submittedName>
</protein>
<keyword evidence="9" id="KW-0472">Membrane</keyword>
<gene>
    <name evidence="13" type="ORF">AAG570_006318</name>
</gene>
<name>A0ABD0Z487_9HEMI</name>
<organism evidence="13 14">
    <name type="scientific">Ranatra chinensis</name>
    <dbReference type="NCBI Taxonomy" id="642074"/>
    <lineage>
        <taxon>Eukaryota</taxon>
        <taxon>Metazoa</taxon>
        <taxon>Ecdysozoa</taxon>
        <taxon>Arthropoda</taxon>
        <taxon>Hexapoda</taxon>
        <taxon>Insecta</taxon>
        <taxon>Pterygota</taxon>
        <taxon>Neoptera</taxon>
        <taxon>Paraneoptera</taxon>
        <taxon>Hemiptera</taxon>
        <taxon>Heteroptera</taxon>
        <taxon>Panheteroptera</taxon>
        <taxon>Nepomorpha</taxon>
        <taxon>Nepidae</taxon>
        <taxon>Ranatrinae</taxon>
        <taxon>Ranatra</taxon>
    </lineage>
</organism>
<keyword evidence="10 12" id="KW-0739">Sodium transport</keyword>
<evidence type="ECO:0000256" key="3">
    <source>
        <dbReference type="ARBA" id="ARBA00022448"/>
    </source>
</evidence>
<keyword evidence="14" id="KW-1185">Reference proteome</keyword>
<evidence type="ECO:0000313" key="14">
    <source>
        <dbReference type="Proteomes" id="UP001558652"/>
    </source>
</evidence>
<dbReference type="Pfam" id="PF00858">
    <property type="entry name" value="ASC"/>
    <property type="match status" value="1"/>
</dbReference>
<evidence type="ECO:0000256" key="2">
    <source>
        <dbReference type="ARBA" id="ARBA00007193"/>
    </source>
</evidence>
<comment type="subcellular location">
    <subcellularLocation>
        <location evidence="1">Membrane</location>
        <topology evidence="1">Multi-pass membrane protein</topology>
    </subcellularLocation>
</comment>
<evidence type="ECO:0000256" key="1">
    <source>
        <dbReference type="ARBA" id="ARBA00004141"/>
    </source>
</evidence>